<dbReference type="EMBL" id="GDHC01002327">
    <property type="protein sequence ID" value="JAQ16302.1"/>
    <property type="molecule type" value="Transcribed_RNA"/>
</dbReference>
<reference evidence="1" key="1">
    <citation type="journal article" date="2016" name="Gigascience">
        <title>De novo construction of an expanded transcriptome assembly for the western tarnished plant bug, Lygus hesperus.</title>
        <authorList>
            <person name="Tassone E.E."/>
            <person name="Geib S.M."/>
            <person name="Hall B."/>
            <person name="Fabrick J.A."/>
            <person name="Brent C.S."/>
            <person name="Hull J.J."/>
        </authorList>
    </citation>
    <scope>NUCLEOTIDE SEQUENCE</scope>
</reference>
<proteinExistence type="predicted"/>
<accession>A0A146MB92</accession>
<name>A0A146MB92_LYGHE</name>
<organism evidence="1">
    <name type="scientific">Lygus hesperus</name>
    <name type="common">Western plant bug</name>
    <dbReference type="NCBI Taxonomy" id="30085"/>
    <lineage>
        <taxon>Eukaryota</taxon>
        <taxon>Metazoa</taxon>
        <taxon>Ecdysozoa</taxon>
        <taxon>Arthropoda</taxon>
        <taxon>Hexapoda</taxon>
        <taxon>Insecta</taxon>
        <taxon>Pterygota</taxon>
        <taxon>Neoptera</taxon>
        <taxon>Paraneoptera</taxon>
        <taxon>Hemiptera</taxon>
        <taxon>Heteroptera</taxon>
        <taxon>Panheteroptera</taxon>
        <taxon>Cimicomorpha</taxon>
        <taxon>Miridae</taxon>
        <taxon>Mirini</taxon>
        <taxon>Lygus</taxon>
    </lineage>
</organism>
<protein>
    <submittedName>
        <fullName evidence="1">Uncharacterized protein</fullName>
    </submittedName>
</protein>
<gene>
    <name evidence="1" type="ORF">g.32226</name>
</gene>
<dbReference type="AlphaFoldDB" id="A0A146MB92"/>
<sequence>MLTPEVAEQILYVEKAAVFLLLSGDSVLDTHMLEAYRHVFHSSAWDDSMYNTFAFYAVPPASVQNYNFVDVYRLQSCVFALEQPPFGSPPTEYYVEFTAPDVDGTVSPREDRAKANRKAGCDESTFQVTRGDIQLTIVQTHLLYQQLVRSVGVKVTAPVHTIVEVTGVNSTGFTVTCYASRTVESAIHYVRWSVPRGVQCPRCHRDPLRTGRAALPEIVIDNIPAGVHVNKYRMHWNPSLDAVQGSKDLVLFLQDFIRNQASLVIRSLIPPITLPSPQQLLIPVLGTTFTEIVLNPYDDVLVLLYTPLYSGTRAIFYILHQVQQYLLTHLPQKPFVEGTVRVAIFDLMHNDLPVTNVSVPYLPQLLLFPAAPAPKHPFYYSHHASSDALATTNAGSGGDEEQLTHFSLNLILKFIHDHGSLQHLWPQSAAPVITALSSGYYLSNHTHGADVSGLVQ</sequence>
<evidence type="ECO:0000313" key="1">
    <source>
        <dbReference type="EMBL" id="JAQ16302.1"/>
    </source>
</evidence>